<dbReference type="STRING" id="51028.A0A3P6IKY0"/>
<dbReference type="EMBL" id="UXUI01009109">
    <property type="protein sequence ID" value="VDD93073.1"/>
    <property type="molecule type" value="Genomic_DNA"/>
</dbReference>
<reference evidence="3 4" key="1">
    <citation type="submission" date="2018-10" db="EMBL/GenBank/DDBJ databases">
        <authorList>
            <consortium name="Pathogen Informatics"/>
        </authorList>
    </citation>
    <scope>NUCLEOTIDE SEQUENCE [LARGE SCALE GENOMIC DNA]</scope>
</reference>
<dbReference type="SUPFAM" id="SSF51695">
    <property type="entry name" value="PLC-like phosphodiesterases"/>
    <property type="match status" value="1"/>
</dbReference>
<dbReference type="Gene3D" id="3.20.20.190">
    <property type="entry name" value="Phosphatidylinositol (PI) phosphodiesterase"/>
    <property type="match status" value="1"/>
</dbReference>
<dbReference type="GO" id="GO:0006644">
    <property type="term" value="P:phospholipid metabolic process"/>
    <property type="evidence" value="ECO:0007669"/>
    <property type="project" value="TreeGrafter"/>
</dbReference>
<dbReference type="Pfam" id="PF03009">
    <property type="entry name" value="GDPD"/>
    <property type="match status" value="1"/>
</dbReference>
<evidence type="ECO:0000313" key="4">
    <source>
        <dbReference type="Proteomes" id="UP000274131"/>
    </source>
</evidence>
<dbReference type="GO" id="GO:0006580">
    <property type="term" value="P:ethanolamine metabolic process"/>
    <property type="evidence" value="ECO:0007669"/>
    <property type="project" value="TreeGrafter"/>
</dbReference>
<organism evidence="3 4">
    <name type="scientific">Enterobius vermicularis</name>
    <name type="common">Human pinworm</name>
    <dbReference type="NCBI Taxonomy" id="51028"/>
    <lineage>
        <taxon>Eukaryota</taxon>
        <taxon>Metazoa</taxon>
        <taxon>Ecdysozoa</taxon>
        <taxon>Nematoda</taxon>
        <taxon>Chromadorea</taxon>
        <taxon>Rhabditida</taxon>
        <taxon>Spirurina</taxon>
        <taxon>Oxyuridomorpha</taxon>
        <taxon>Oxyuroidea</taxon>
        <taxon>Oxyuridae</taxon>
        <taxon>Enterobius</taxon>
    </lineage>
</organism>
<proteinExistence type="predicted"/>
<protein>
    <recommendedName>
        <fullName evidence="2">GP-PDE domain-containing protein</fullName>
    </recommendedName>
</protein>
<dbReference type="InterPro" id="IPR017946">
    <property type="entry name" value="PLC-like_Pdiesterase_TIM-brl"/>
</dbReference>
<keyword evidence="1" id="KW-0732">Signal</keyword>
<accession>A0A3P6IKY0</accession>
<evidence type="ECO:0000259" key="2">
    <source>
        <dbReference type="PROSITE" id="PS51704"/>
    </source>
</evidence>
<sequence>MFCKTWIFFFIFIHEILNAKKFFDGFHVGGHRGSPLVVPENTIESFKEALSSKMDLVEFDLALSKDGVAVIMHDDNLLRTCGVDGLVSSFTLEELAKHDAGRTFYRDRADKIECKIPTLKEVVEFCKTNKLRMLFDVKDGSLKMVSQIVEIIKEDDLFDQVIVSSFFPWVSYAVKKAEPRILTGITWRSYFFSYTDLDNCVKRFSGLIHYAAVLVDIINMKLLLSILPKFLGVEMMLTHEQEISGALVDRMKKQGIQVVAWTVNNKAQMMYYLDVLKVSCL</sequence>
<feature type="signal peptide" evidence="1">
    <location>
        <begin position="1"/>
        <end position="19"/>
    </location>
</feature>
<dbReference type="InterPro" id="IPR030395">
    <property type="entry name" value="GP_PDE_dom"/>
</dbReference>
<dbReference type="OrthoDB" id="197419at2759"/>
<dbReference type="GO" id="GO:0008889">
    <property type="term" value="F:glycerophosphodiester phosphodiesterase activity"/>
    <property type="evidence" value="ECO:0007669"/>
    <property type="project" value="TreeGrafter"/>
</dbReference>
<keyword evidence="4" id="KW-1185">Reference proteome</keyword>
<dbReference type="CDD" id="cd08573">
    <property type="entry name" value="GDPD_GDE1"/>
    <property type="match status" value="1"/>
</dbReference>
<dbReference type="PANTHER" id="PTHR46320">
    <property type="entry name" value="GLYCEROPHOSPHODIESTER PHOSPHODIESTERASE 1"/>
    <property type="match status" value="1"/>
</dbReference>
<dbReference type="AlphaFoldDB" id="A0A3P6IKY0"/>
<dbReference type="GO" id="GO:0005886">
    <property type="term" value="C:plasma membrane"/>
    <property type="evidence" value="ECO:0007669"/>
    <property type="project" value="TreeGrafter"/>
</dbReference>
<dbReference type="Proteomes" id="UP000274131">
    <property type="component" value="Unassembled WGS sequence"/>
</dbReference>
<evidence type="ECO:0000313" key="3">
    <source>
        <dbReference type="EMBL" id="VDD93073.1"/>
    </source>
</evidence>
<gene>
    <name evidence="3" type="ORF">EVEC_LOCUS7824</name>
</gene>
<evidence type="ECO:0000256" key="1">
    <source>
        <dbReference type="SAM" id="SignalP"/>
    </source>
</evidence>
<name>A0A3P6IKY0_ENTVE</name>
<dbReference type="PANTHER" id="PTHR46320:SF1">
    <property type="entry name" value="GLYCEROPHOSPHODIESTER PHOSPHODIESTERASE 1"/>
    <property type="match status" value="1"/>
</dbReference>
<feature type="domain" description="GP-PDE" evidence="2">
    <location>
        <begin position="26"/>
        <end position="281"/>
    </location>
</feature>
<feature type="chain" id="PRO_5018019427" description="GP-PDE domain-containing protein" evidence="1">
    <location>
        <begin position="20"/>
        <end position="281"/>
    </location>
</feature>
<dbReference type="GO" id="GO:0070291">
    <property type="term" value="P:N-acylethanolamine metabolic process"/>
    <property type="evidence" value="ECO:0007669"/>
    <property type="project" value="TreeGrafter"/>
</dbReference>
<dbReference type="PROSITE" id="PS51704">
    <property type="entry name" value="GP_PDE"/>
    <property type="match status" value="1"/>
</dbReference>